<organism evidence="7">
    <name type="scientific">hydrocarbon metagenome</name>
    <dbReference type="NCBI Taxonomy" id="938273"/>
    <lineage>
        <taxon>unclassified sequences</taxon>
        <taxon>metagenomes</taxon>
        <taxon>ecological metagenomes</taxon>
    </lineage>
</organism>
<dbReference type="InterPro" id="IPR014038">
    <property type="entry name" value="EF1B_bsu/dsu_GNE"/>
</dbReference>
<evidence type="ECO:0000256" key="2">
    <source>
        <dbReference type="ARBA" id="ARBA00007411"/>
    </source>
</evidence>
<dbReference type="Pfam" id="PF00736">
    <property type="entry name" value="EF1_GNE"/>
    <property type="match status" value="1"/>
</dbReference>
<dbReference type="SMART" id="SM00888">
    <property type="entry name" value="EF1_GNE"/>
    <property type="match status" value="1"/>
</dbReference>
<evidence type="ECO:0000256" key="4">
    <source>
        <dbReference type="ARBA" id="ARBA00022768"/>
    </source>
</evidence>
<dbReference type="PANTHER" id="PTHR39647">
    <property type="entry name" value="ELONGATION FACTOR 1-BETA"/>
    <property type="match status" value="1"/>
</dbReference>
<evidence type="ECO:0000256" key="3">
    <source>
        <dbReference type="ARBA" id="ARBA00017600"/>
    </source>
</evidence>
<dbReference type="AlphaFoldDB" id="A0A0W8EAI0"/>
<dbReference type="NCBIfam" id="NF001670">
    <property type="entry name" value="PRK00435.1"/>
    <property type="match status" value="1"/>
</dbReference>
<dbReference type="InterPro" id="IPR004542">
    <property type="entry name" value="Transl_elong_EF1B_B_arc"/>
</dbReference>
<keyword evidence="4 7" id="KW-0251">Elongation factor</keyword>
<reference evidence="7" key="1">
    <citation type="journal article" date="2015" name="Proc. Natl. Acad. Sci. U.S.A.">
        <title>Networks of energetic and metabolic interactions define dynamics in microbial communities.</title>
        <authorList>
            <person name="Embree M."/>
            <person name="Liu J.K."/>
            <person name="Al-Bassam M.M."/>
            <person name="Zengler K."/>
        </authorList>
    </citation>
    <scope>NUCLEOTIDE SEQUENCE</scope>
</reference>
<accession>A0A0W8EAI0</accession>
<dbReference type="InterPro" id="IPR014717">
    <property type="entry name" value="Transl_elong_EF1B/ribsomal_bS6"/>
</dbReference>
<dbReference type="InterPro" id="IPR036219">
    <property type="entry name" value="eEF-1beta-like_sf"/>
</dbReference>
<feature type="domain" description="Translation elongation factor EF1B beta/delta subunit guanine nucleotide exchange" evidence="6">
    <location>
        <begin position="3"/>
        <end position="85"/>
    </location>
</feature>
<dbReference type="SUPFAM" id="SSF54984">
    <property type="entry name" value="eEF-1beta-like"/>
    <property type="match status" value="1"/>
</dbReference>
<evidence type="ECO:0000256" key="1">
    <source>
        <dbReference type="ARBA" id="ARBA00003815"/>
    </source>
</evidence>
<gene>
    <name evidence="7" type="ORF">ASZ90_017039</name>
</gene>
<comment type="function">
    <text evidence="1">Promotes the exchange of GDP for GTP in EF-1-alpha/GDP, thus allowing the regeneration of EF-1-alpha/GTP that could then be used to form the ternary complex EF-1-alpha/GTP/AAtRNA.</text>
</comment>
<evidence type="ECO:0000256" key="5">
    <source>
        <dbReference type="ARBA" id="ARBA00022917"/>
    </source>
</evidence>
<keyword evidence="5" id="KW-0648">Protein biosynthesis</keyword>
<evidence type="ECO:0000259" key="6">
    <source>
        <dbReference type="SMART" id="SM00888"/>
    </source>
</evidence>
<dbReference type="PIRSF" id="PIRSF006521">
    <property type="entry name" value="Transl_elong_EF1B_B_arc"/>
    <property type="match status" value="1"/>
</dbReference>
<dbReference type="GO" id="GO:0003746">
    <property type="term" value="F:translation elongation factor activity"/>
    <property type="evidence" value="ECO:0007669"/>
    <property type="project" value="UniProtKB-KW"/>
</dbReference>
<proteinExistence type="inferred from homology"/>
<dbReference type="NCBIfam" id="TIGR00489">
    <property type="entry name" value="aEF-1_beta"/>
    <property type="match status" value="1"/>
</dbReference>
<sequence>MGDVALIIRVMPTSPEVDLALLTEKIRESVPRLNDVREEPIGFGLKALKIVVIVSDAAGESDTVEEDINAIEGVERAEIVELTLT</sequence>
<dbReference type="EMBL" id="LNQE01001808">
    <property type="protein sequence ID" value="KUG05534.1"/>
    <property type="molecule type" value="Genomic_DNA"/>
</dbReference>
<comment type="similarity">
    <text evidence="2">Belongs to the EF-1-beta/EF-1-delta family.</text>
</comment>
<dbReference type="CDD" id="cd00292">
    <property type="entry name" value="EF1B"/>
    <property type="match status" value="1"/>
</dbReference>
<dbReference type="PANTHER" id="PTHR39647:SF1">
    <property type="entry name" value="ELONGATION FACTOR 1-BETA"/>
    <property type="match status" value="1"/>
</dbReference>
<dbReference type="Gene3D" id="3.30.70.60">
    <property type="match status" value="1"/>
</dbReference>
<name>A0A0W8EAI0_9ZZZZ</name>
<dbReference type="HAMAP" id="MF_00043">
    <property type="entry name" value="EF1_beta"/>
    <property type="match status" value="1"/>
</dbReference>
<comment type="caution">
    <text evidence="7">The sequence shown here is derived from an EMBL/GenBank/DDBJ whole genome shotgun (WGS) entry which is preliminary data.</text>
</comment>
<protein>
    <recommendedName>
        <fullName evidence="3">Elongation factor 1-beta</fullName>
    </recommendedName>
</protein>
<evidence type="ECO:0000313" key="7">
    <source>
        <dbReference type="EMBL" id="KUG05534.1"/>
    </source>
</evidence>